<organism evidence="1">
    <name type="scientific">uncultured Caudovirales phage</name>
    <dbReference type="NCBI Taxonomy" id="2100421"/>
    <lineage>
        <taxon>Viruses</taxon>
        <taxon>Duplodnaviria</taxon>
        <taxon>Heunggongvirae</taxon>
        <taxon>Uroviricota</taxon>
        <taxon>Caudoviricetes</taxon>
        <taxon>Peduoviridae</taxon>
        <taxon>Maltschvirus</taxon>
        <taxon>Maltschvirus maltsch</taxon>
    </lineage>
</organism>
<accession>A0A6J5NC65</accession>
<dbReference type="SUPFAM" id="SSF103084">
    <property type="entry name" value="Holliday junction resolvase RusA"/>
    <property type="match status" value="1"/>
</dbReference>
<evidence type="ECO:0000313" key="1">
    <source>
        <dbReference type="EMBL" id="CAB4156407.1"/>
    </source>
</evidence>
<gene>
    <name evidence="1" type="ORF">UFOVP655_55</name>
</gene>
<reference evidence="1" key="1">
    <citation type="submission" date="2020-04" db="EMBL/GenBank/DDBJ databases">
        <authorList>
            <person name="Chiriac C."/>
            <person name="Salcher M."/>
            <person name="Ghai R."/>
            <person name="Kavagutti S V."/>
        </authorList>
    </citation>
    <scope>NUCLEOTIDE SEQUENCE</scope>
</reference>
<dbReference type="GO" id="GO:0006310">
    <property type="term" value="P:DNA recombination"/>
    <property type="evidence" value="ECO:0007669"/>
    <property type="project" value="InterPro"/>
</dbReference>
<dbReference type="EMBL" id="LR796637">
    <property type="protein sequence ID" value="CAB4156407.1"/>
    <property type="molecule type" value="Genomic_DNA"/>
</dbReference>
<dbReference type="InterPro" id="IPR036614">
    <property type="entry name" value="RusA-like_sf"/>
</dbReference>
<protein>
    <submittedName>
        <fullName evidence="1">Uncharacterized protein</fullName>
    </submittedName>
</protein>
<proteinExistence type="predicted"/>
<sequence>MDCLCRVDEHDQLVYRLEFAQRPWTTNAERAGNRWERAELVKTWRSAFHVLAKSEKIPEMEWITVTVEPHQKGGRLQDVGACNPAVKAAVDGIVDAGVLPDDSSQYMKSLLFLPPQNDRNSLVLYIRGAKKERAR</sequence>
<name>A0A6J5NC65_9CAUD</name>
<dbReference type="GO" id="GO:0000287">
    <property type="term" value="F:magnesium ion binding"/>
    <property type="evidence" value="ECO:0007669"/>
    <property type="project" value="InterPro"/>
</dbReference>
<dbReference type="GO" id="GO:0006281">
    <property type="term" value="P:DNA repair"/>
    <property type="evidence" value="ECO:0007669"/>
    <property type="project" value="InterPro"/>
</dbReference>